<feature type="compositionally biased region" description="Basic residues" evidence="7">
    <location>
        <begin position="15"/>
        <end position="25"/>
    </location>
</feature>
<dbReference type="Proteomes" id="UP000565207">
    <property type="component" value="Unassembled WGS sequence"/>
</dbReference>
<dbReference type="PANTHER" id="PTHR14773:SF0">
    <property type="entry name" value="WD REPEAT-CONTAINING PROTEIN 76"/>
    <property type="match status" value="1"/>
</dbReference>
<dbReference type="GO" id="GO:0005634">
    <property type="term" value="C:nucleus"/>
    <property type="evidence" value="ECO:0007669"/>
    <property type="project" value="TreeGrafter"/>
</dbReference>
<gene>
    <name evidence="8" type="primary">Wdr76</name>
    <name evidence="8" type="ORF">PEDTOR_R13776</name>
</gene>
<evidence type="ECO:0000256" key="5">
    <source>
        <dbReference type="ARBA" id="ARBA00022737"/>
    </source>
</evidence>
<dbReference type="EMBL" id="VZRU01002557">
    <property type="protein sequence ID" value="NWW43709.1"/>
    <property type="molecule type" value="Genomic_DNA"/>
</dbReference>
<evidence type="ECO:0000313" key="8">
    <source>
        <dbReference type="EMBL" id="NWW43709.1"/>
    </source>
</evidence>
<dbReference type="InterPro" id="IPR050853">
    <property type="entry name" value="WD_repeat_DNA-damage-binding"/>
</dbReference>
<evidence type="ECO:0000256" key="3">
    <source>
        <dbReference type="ARBA" id="ARBA00021234"/>
    </source>
</evidence>
<accession>A0A7K6N3Y2</accession>
<dbReference type="SMART" id="SM00320">
    <property type="entry name" value="WD40"/>
    <property type="match status" value="3"/>
</dbReference>
<dbReference type="InterPro" id="IPR015943">
    <property type="entry name" value="WD40/YVTN_repeat-like_dom_sf"/>
</dbReference>
<evidence type="ECO:0000313" key="9">
    <source>
        <dbReference type="Proteomes" id="UP000565207"/>
    </source>
</evidence>
<organism evidence="8 9">
    <name type="scientific">Pedionomus torquatus</name>
    <name type="common">Plains-wanderer</name>
    <dbReference type="NCBI Taxonomy" id="227192"/>
    <lineage>
        <taxon>Eukaryota</taxon>
        <taxon>Metazoa</taxon>
        <taxon>Chordata</taxon>
        <taxon>Craniata</taxon>
        <taxon>Vertebrata</taxon>
        <taxon>Euteleostomi</taxon>
        <taxon>Archelosauria</taxon>
        <taxon>Archosauria</taxon>
        <taxon>Dinosauria</taxon>
        <taxon>Saurischia</taxon>
        <taxon>Theropoda</taxon>
        <taxon>Coelurosauria</taxon>
        <taxon>Aves</taxon>
        <taxon>Neognathae</taxon>
        <taxon>Neoaves</taxon>
        <taxon>Charadriiformes</taxon>
        <taxon>Pedionomidae</taxon>
        <taxon>Pedionomus</taxon>
    </lineage>
</organism>
<sequence>LFKSAARLHQIATKRQSRVTKRAKPKKAEDETVRRRSMRLQRVEPSGIPAAEELAQLGAEEYPQVPAGPFPMVPEGEMENSKSAEELLATWMRISELEAGCWLVLLLPSLTKGLTMLCRYQDSLKGMVLSQENIRKVVKYRVCSMAIHPSESLLFVAAGDKTGQIGLWNVTCRSEEGAHVFVPHSFSVTCMKFSPCNPAHLLSLSMESLRCGDVTRAVFDEICRSEENLSSFDFLEDNACSAIVGCWDGGVAVVDRRTPGTSPELSADIGFKRTRTVHVHPVNKQYFVAAGSVDVCVYDVRCLKPGGTRPVSSLKGHTRSVASAYFSPVTGSRVVTVCADDTLR</sequence>
<protein>
    <recommendedName>
        <fullName evidence="3 6">WD repeat-containing protein 76</fullName>
    </recommendedName>
</protein>
<dbReference type="Gene3D" id="2.130.10.10">
    <property type="entry name" value="YVTN repeat-like/Quinoprotein amine dehydrogenase"/>
    <property type="match status" value="1"/>
</dbReference>
<evidence type="ECO:0000256" key="2">
    <source>
        <dbReference type="ARBA" id="ARBA00005434"/>
    </source>
</evidence>
<evidence type="ECO:0000256" key="7">
    <source>
        <dbReference type="SAM" id="MobiDB-lite"/>
    </source>
</evidence>
<dbReference type="GO" id="GO:2000001">
    <property type="term" value="P:regulation of DNA damage checkpoint"/>
    <property type="evidence" value="ECO:0007669"/>
    <property type="project" value="TreeGrafter"/>
</dbReference>
<comment type="subunit">
    <text evidence="6">Interacts with CUL4A and/or CUL4B.</text>
</comment>
<comment type="caution">
    <text evidence="8">The sequence shown here is derived from an EMBL/GenBank/DDBJ whole genome shotgun (WGS) entry which is preliminary data.</text>
</comment>
<dbReference type="InterPro" id="IPR001680">
    <property type="entry name" value="WD40_rpt"/>
</dbReference>
<reference evidence="8 9" key="1">
    <citation type="submission" date="2019-09" db="EMBL/GenBank/DDBJ databases">
        <title>Bird 10,000 Genomes (B10K) Project - Family phase.</title>
        <authorList>
            <person name="Zhang G."/>
        </authorList>
    </citation>
    <scope>NUCLEOTIDE SEQUENCE [LARGE SCALE GENOMIC DNA]</scope>
    <source>
        <strain evidence="8">B10K-DU-029-80</strain>
        <tissue evidence="8">Muscle</tissue>
    </source>
</reference>
<dbReference type="PANTHER" id="PTHR14773">
    <property type="entry name" value="WD REPEAT-CONTAINING PROTEIN 76"/>
    <property type="match status" value="1"/>
</dbReference>
<proteinExistence type="inferred from homology"/>
<keyword evidence="4 6" id="KW-0853">WD repeat</keyword>
<keyword evidence="5" id="KW-0677">Repeat</keyword>
<feature type="region of interest" description="Disordered" evidence="7">
    <location>
        <begin position="13"/>
        <end position="39"/>
    </location>
</feature>
<name>A0A7K6N3Y2_PEDTO</name>
<keyword evidence="9" id="KW-1185">Reference proteome</keyword>
<comment type="function">
    <text evidence="1 6">Specifically binds 5-hydroxymethylcytosine (5hmC), suggesting that it acts as a specific reader of 5hmC.</text>
</comment>
<feature type="non-terminal residue" evidence="8">
    <location>
        <position position="344"/>
    </location>
</feature>
<evidence type="ECO:0000256" key="1">
    <source>
        <dbReference type="ARBA" id="ARBA00002530"/>
    </source>
</evidence>
<dbReference type="InterPro" id="IPR036322">
    <property type="entry name" value="WD40_repeat_dom_sf"/>
</dbReference>
<dbReference type="SUPFAM" id="SSF50978">
    <property type="entry name" value="WD40 repeat-like"/>
    <property type="match status" value="1"/>
</dbReference>
<feature type="non-terminal residue" evidence="8">
    <location>
        <position position="1"/>
    </location>
</feature>
<comment type="similarity">
    <text evidence="2 6">Belongs to the WD repeat DDB2/WDR76 family.</text>
</comment>
<evidence type="ECO:0000256" key="4">
    <source>
        <dbReference type="ARBA" id="ARBA00022574"/>
    </source>
</evidence>
<dbReference type="GO" id="GO:0003677">
    <property type="term" value="F:DNA binding"/>
    <property type="evidence" value="ECO:0007669"/>
    <property type="project" value="TreeGrafter"/>
</dbReference>
<evidence type="ECO:0000256" key="6">
    <source>
        <dbReference type="RuleBase" id="RU365004"/>
    </source>
</evidence>
<dbReference type="AlphaFoldDB" id="A0A7K6N3Y2"/>